<keyword evidence="8 16" id="KW-1133">Transmembrane helix</keyword>
<evidence type="ECO:0000256" key="7">
    <source>
        <dbReference type="ARBA" id="ARBA00022741"/>
    </source>
</evidence>
<evidence type="ECO:0000256" key="10">
    <source>
        <dbReference type="ARBA" id="ARBA00023065"/>
    </source>
</evidence>
<evidence type="ECO:0000256" key="15">
    <source>
        <dbReference type="PIRSR" id="PIRSR603373-2"/>
    </source>
</evidence>
<keyword evidence="9 16" id="KW-0408">Iron</keyword>
<dbReference type="Pfam" id="PF07670">
    <property type="entry name" value="Gate"/>
    <property type="match status" value="2"/>
</dbReference>
<dbReference type="InterPro" id="IPR005225">
    <property type="entry name" value="Small_GTP-bd"/>
</dbReference>
<evidence type="ECO:0000256" key="9">
    <source>
        <dbReference type="ARBA" id="ARBA00023004"/>
    </source>
</evidence>
<accession>A0AA41R1V9</accession>
<dbReference type="InterPro" id="IPR050860">
    <property type="entry name" value="FeoB_GTPase"/>
</dbReference>
<feature type="binding site" evidence="15">
    <location>
        <position position="23"/>
    </location>
    <ligand>
        <name>Mg(2+)</name>
        <dbReference type="ChEBI" id="CHEBI:18420"/>
        <label>2</label>
    </ligand>
</feature>
<evidence type="ECO:0000256" key="4">
    <source>
        <dbReference type="ARBA" id="ARBA00022496"/>
    </source>
</evidence>
<dbReference type="PANTHER" id="PTHR43185:SF1">
    <property type="entry name" value="FE(2+) TRANSPORTER FEOB"/>
    <property type="match status" value="1"/>
</dbReference>
<feature type="binding site" evidence="14">
    <location>
        <begin position="58"/>
        <end position="61"/>
    </location>
    <ligand>
        <name>GTP</name>
        <dbReference type="ChEBI" id="CHEBI:37565"/>
        <label>1</label>
    </ligand>
</feature>
<name>A0AA41R1V9_9BACT</name>
<dbReference type="PRINTS" id="PR00326">
    <property type="entry name" value="GTP1OBG"/>
</dbReference>
<keyword evidence="7 14" id="KW-0547">Nucleotide-binding</keyword>
<protein>
    <recommendedName>
        <fullName evidence="13 16">Ferrous iron transport protein B</fullName>
    </recommendedName>
</protein>
<dbReference type="NCBIfam" id="TIGR00437">
    <property type="entry name" value="feoB"/>
    <property type="match status" value="1"/>
</dbReference>
<gene>
    <name evidence="18" type="primary">feoB</name>
    <name evidence="18" type="ORF">MRX98_06215</name>
</gene>
<dbReference type="GO" id="GO:0005525">
    <property type="term" value="F:GTP binding"/>
    <property type="evidence" value="ECO:0007669"/>
    <property type="project" value="UniProtKB-KW"/>
</dbReference>
<keyword evidence="2 16" id="KW-0813">Transport</keyword>
<sequence length="727" mass="80227">MTERVLTIALAGNPNSGKTTIFNTLTGTRQKVGNWPGVTVEKKEGLIEYRGQTLKIVDLPGTYSLTPFSIEEIVARNFILDDHPDVVIDIIDASNLERSLYLATQLRELDCKVVFALNMMDVATARGAKIDVAKLSELLDVPVVQTVGNRQKGIDDLLAAAVDLAHSNKPVPQKRKVRYNPEVEKAIEALQQDLAAQLRGILPYHPRWTAIKLIENDTIVQERVAAVAGEKGAAVFETARRQREHLADRFNDEPEIITTDERYGFISGIVKEVLTTSIRQRIDISRNIDLVLTNRIVGLPIFFFFIWAMFQLTFTLGAYPQDWIEAGFGLLASAMGYLLPEGLLKELVLDGIIQGVGTVAVFLPNILILFFCIALFEDTGYMARAAFLMDKIMHLVGLHGKSFIPMLMGFGCNVPAIMATRTLESQTDRILTILITPFMSCSAKLPVYIILAGAFFGAKAGTVIFIIYLTGIVFSIATGRLFRSTLFRGADAPFVMELPPYRVPMFKSLMIHMWDRSKIFIKRMGGVILIGSMVVWALASFPRPAEIHERHAAEAARIEARFEERAAGADIPRPELEAQRDTALSELDRRTQAEQAEQSLLGRLGHGMAPFFAPIGVDWRGGIALLSGFVAKEIVVSTLGVLYAVSDDESTDQALQHALRASGMTGLSAMAMMVFVLLYLPCVATVAAIRRETGSVRWMLFSVVYSTGMAWLMAFTVYQGGRIVGLG</sequence>
<feature type="transmembrane region" description="Helical" evidence="16">
    <location>
        <begin position="695"/>
        <end position="718"/>
    </location>
</feature>
<reference evidence="18" key="1">
    <citation type="submission" date="2022-04" db="EMBL/GenBank/DDBJ databases">
        <title>Desulfatitalea alkaliphila sp. nov., a novel anaerobic sulfate-reducing bacterium isolated from terrestrial mud volcano, Taman Peninsula, Russia.</title>
        <authorList>
            <person name="Khomyakova M.A."/>
            <person name="Merkel A.Y."/>
            <person name="Slobodkin A.I."/>
        </authorList>
    </citation>
    <scope>NUCLEOTIDE SEQUENCE</scope>
    <source>
        <strain evidence="18">M08but</strain>
    </source>
</reference>
<comment type="caution">
    <text evidence="18">The sequence shown here is derived from an EMBL/GenBank/DDBJ whole genome shotgun (WGS) entry which is preliminary data.</text>
</comment>
<dbReference type="Gene3D" id="3.40.50.300">
    <property type="entry name" value="P-loop containing nucleotide triphosphate hydrolases"/>
    <property type="match status" value="1"/>
</dbReference>
<evidence type="ECO:0000256" key="12">
    <source>
        <dbReference type="ARBA" id="ARBA00023136"/>
    </source>
</evidence>
<dbReference type="InterPro" id="IPR006073">
    <property type="entry name" value="GTP-bd"/>
</dbReference>
<dbReference type="PANTHER" id="PTHR43185">
    <property type="entry name" value="FERROUS IRON TRANSPORT PROTEIN B"/>
    <property type="match status" value="1"/>
</dbReference>
<evidence type="ECO:0000256" key="11">
    <source>
        <dbReference type="ARBA" id="ARBA00023134"/>
    </source>
</evidence>
<evidence type="ECO:0000259" key="17">
    <source>
        <dbReference type="PROSITE" id="PS51711"/>
    </source>
</evidence>
<feature type="binding site" evidence="14">
    <location>
        <begin position="12"/>
        <end position="19"/>
    </location>
    <ligand>
        <name>GTP</name>
        <dbReference type="ChEBI" id="CHEBI:37565"/>
        <label>1</label>
    </ligand>
</feature>
<keyword evidence="6 16" id="KW-0812">Transmembrane</keyword>
<feature type="binding site" evidence="15">
    <location>
        <position position="24"/>
    </location>
    <ligand>
        <name>Mg(2+)</name>
        <dbReference type="ChEBI" id="CHEBI:18420"/>
        <label>2</label>
    </ligand>
</feature>
<dbReference type="InterPro" id="IPR011640">
    <property type="entry name" value="Fe2_transport_prot_B_C"/>
</dbReference>
<keyword evidence="15" id="KW-0460">Magnesium</keyword>
<evidence type="ECO:0000256" key="2">
    <source>
        <dbReference type="ARBA" id="ARBA00022448"/>
    </source>
</evidence>
<evidence type="ECO:0000256" key="16">
    <source>
        <dbReference type="RuleBase" id="RU362098"/>
    </source>
</evidence>
<evidence type="ECO:0000313" key="18">
    <source>
        <dbReference type="EMBL" id="MCJ8500163.1"/>
    </source>
</evidence>
<feature type="transmembrane region" description="Helical" evidence="16">
    <location>
        <begin position="296"/>
        <end position="317"/>
    </location>
</feature>
<feature type="binding site" evidence="15">
    <location>
        <position position="27"/>
    </location>
    <ligand>
        <name>Mg(2+)</name>
        <dbReference type="ChEBI" id="CHEBI:18420"/>
        <label>2</label>
    </ligand>
</feature>
<comment type="subcellular location">
    <subcellularLocation>
        <location evidence="1 16">Cell inner membrane</location>
        <topology evidence="1 16">Multi-pass membrane protein</topology>
    </subcellularLocation>
</comment>
<evidence type="ECO:0000256" key="5">
    <source>
        <dbReference type="ARBA" id="ARBA00022519"/>
    </source>
</evidence>
<feature type="transmembrane region" description="Helical" evidence="16">
    <location>
        <begin position="623"/>
        <end position="645"/>
    </location>
</feature>
<dbReference type="InterPro" id="IPR041069">
    <property type="entry name" value="FeoB_Cyto"/>
</dbReference>
<dbReference type="GO" id="GO:0046872">
    <property type="term" value="F:metal ion binding"/>
    <property type="evidence" value="ECO:0007669"/>
    <property type="project" value="UniProtKB-KW"/>
</dbReference>
<dbReference type="Pfam" id="PF02421">
    <property type="entry name" value="FeoB_N"/>
    <property type="match status" value="1"/>
</dbReference>
<dbReference type="InterPro" id="IPR011642">
    <property type="entry name" value="Gate_dom"/>
</dbReference>
<feature type="binding site" evidence="15">
    <location>
        <position position="26"/>
    </location>
    <ligand>
        <name>Mg(2+)</name>
        <dbReference type="ChEBI" id="CHEBI:18420"/>
        <label>2</label>
    </ligand>
</feature>
<dbReference type="FunFam" id="3.40.50.300:FF:000426">
    <property type="entry name" value="Ferrous iron transport protein B"/>
    <property type="match status" value="1"/>
</dbReference>
<evidence type="ECO:0000256" key="8">
    <source>
        <dbReference type="ARBA" id="ARBA00022989"/>
    </source>
</evidence>
<keyword evidence="11 14" id="KW-0342">GTP-binding</keyword>
<dbReference type="CDD" id="cd01879">
    <property type="entry name" value="FeoB"/>
    <property type="match status" value="1"/>
</dbReference>
<keyword evidence="12 16" id="KW-0472">Membrane</keyword>
<proteinExistence type="inferred from homology"/>
<evidence type="ECO:0000256" key="13">
    <source>
        <dbReference type="NCBIfam" id="TIGR00437"/>
    </source>
</evidence>
<keyword evidence="3" id="KW-1003">Cell membrane</keyword>
<keyword evidence="15" id="KW-0479">Metal-binding</keyword>
<organism evidence="18 19">
    <name type="scientific">Desulfatitalea alkaliphila</name>
    <dbReference type="NCBI Taxonomy" id="2929485"/>
    <lineage>
        <taxon>Bacteria</taxon>
        <taxon>Pseudomonadati</taxon>
        <taxon>Thermodesulfobacteriota</taxon>
        <taxon>Desulfobacteria</taxon>
        <taxon>Desulfobacterales</taxon>
        <taxon>Desulfosarcinaceae</taxon>
        <taxon>Desulfatitalea</taxon>
    </lineage>
</organism>
<dbReference type="Pfam" id="PF07664">
    <property type="entry name" value="FeoB_C"/>
    <property type="match status" value="1"/>
</dbReference>
<comment type="similarity">
    <text evidence="16">Belongs to the TRAFAC class TrmE-Era-EngA-EngB-Septin-like GTPase superfamily. FeoB GTPase (TC 9.A.8) family.</text>
</comment>
<feature type="binding site" evidence="14">
    <location>
        <begin position="37"/>
        <end position="41"/>
    </location>
    <ligand>
        <name>GTP</name>
        <dbReference type="ChEBI" id="CHEBI:37565"/>
        <label>1</label>
    </ligand>
</feature>
<dbReference type="GO" id="GO:0005886">
    <property type="term" value="C:plasma membrane"/>
    <property type="evidence" value="ECO:0007669"/>
    <property type="project" value="UniProtKB-SubCell"/>
</dbReference>
<dbReference type="InterPro" id="IPR030389">
    <property type="entry name" value="G_FEOB_dom"/>
</dbReference>
<dbReference type="Pfam" id="PF17910">
    <property type="entry name" value="FeoB_Cyto"/>
    <property type="match status" value="1"/>
</dbReference>
<feature type="binding site" evidence="14">
    <location>
        <begin position="118"/>
        <end position="121"/>
    </location>
    <ligand>
        <name>GTP</name>
        <dbReference type="ChEBI" id="CHEBI:37565"/>
        <label>1</label>
    </ligand>
</feature>
<feature type="transmembrane region" description="Helical" evidence="16">
    <location>
        <begin position="666"/>
        <end position="689"/>
    </location>
</feature>
<dbReference type="PROSITE" id="PS51711">
    <property type="entry name" value="G_FEOB"/>
    <property type="match status" value="1"/>
</dbReference>
<evidence type="ECO:0000256" key="3">
    <source>
        <dbReference type="ARBA" id="ARBA00022475"/>
    </source>
</evidence>
<dbReference type="RefSeq" id="WP_246903996.1">
    <property type="nucleotide sequence ID" value="NZ_JALJRB010000005.1"/>
</dbReference>
<feature type="transmembrane region" description="Helical" evidence="16">
    <location>
        <begin position="520"/>
        <end position="539"/>
    </location>
</feature>
<dbReference type="Proteomes" id="UP001165427">
    <property type="component" value="Unassembled WGS sequence"/>
</dbReference>
<evidence type="ECO:0000256" key="1">
    <source>
        <dbReference type="ARBA" id="ARBA00004429"/>
    </source>
</evidence>
<dbReference type="EMBL" id="JALJRB010000005">
    <property type="protein sequence ID" value="MCJ8500163.1"/>
    <property type="molecule type" value="Genomic_DNA"/>
</dbReference>
<comment type="function">
    <text evidence="16">Probable transporter of a GTP-driven Fe(2+) uptake system.</text>
</comment>
<dbReference type="InterPro" id="IPR027417">
    <property type="entry name" value="P-loop_NTPase"/>
</dbReference>
<dbReference type="Gene3D" id="1.10.287.1770">
    <property type="match status" value="1"/>
</dbReference>
<evidence type="ECO:0000256" key="14">
    <source>
        <dbReference type="PIRSR" id="PIRSR603373-1"/>
    </source>
</evidence>
<dbReference type="InterPro" id="IPR003373">
    <property type="entry name" value="Fe2_transport_prot-B"/>
</dbReference>
<dbReference type="AlphaFoldDB" id="A0AA41R1V9"/>
<evidence type="ECO:0000313" key="19">
    <source>
        <dbReference type="Proteomes" id="UP001165427"/>
    </source>
</evidence>
<keyword evidence="19" id="KW-1185">Reference proteome</keyword>
<feature type="transmembrane region" description="Helical" evidence="16">
    <location>
        <begin position="462"/>
        <end position="482"/>
    </location>
</feature>
<feature type="domain" description="FeoB-type G" evidence="17">
    <location>
        <begin position="5"/>
        <end position="167"/>
    </location>
</feature>
<keyword evidence="10" id="KW-0406">Ion transport</keyword>
<keyword evidence="4 16" id="KW-0410">Iron transport</keyword>
<dbReference type="SUPFAM" id="SSF52540">
    <property type="entry name" value="P-loop containing nucleoside triphosphate hydrolases"/>
    <property type="match status" value="1"/>
</dbReference>
<feature type="transmembrane region" description="Helical" evidence="16">
    <location>
        <begin position="352"/>
        <end position="376"/>
    </location>
</feature>
<feature type="transmembrane region" description="Helical" evidence="16">
    <location>
        <begin position="396"/>
        <end position="418"/>
    </location>
</feature>
<evidence type="ECO:0000256" key="6">
    <source>
        <dbReference type="ARBA" id="ARBA00022692"/>
    </source>
</evidence>
<feature type="transmembrane region" description="Helical" evidence="16">
    <location>
        <begin position="430"/>
        <end position="456"/>
    </location>
</feature>
<keyword evidence="5" id="KW-0997">Cell inner membrane</keyword>
<dbReference type="NCBIfam" id="TIGR00231">
    <property type="entry name" value="small_GTP"/>
    <property type="match status" value="1"/>
</dbReference>
<dbReference type="GO" id="GO:0015093">
    <property type="term" value="F:ferrous iron transmembrane transporter activity"/>
    <property type="evidence" value="ECO:0007669"/>
    <property type="project" value="UniProtKB-UniRule"/>
</dbReference>